<dbReference type="HOGENOM" id="CLU_1316355_0_0_1"/>
<proteinExistence type="predicted"/>
<dbReference type="STRING" id="7159.Q16JZ3"/>
<protein>
    <submittedName>
        <fullName evidence="1">AAEL013169-PA</fullName>
    </submittedName>
</protein>
<dbReference type="PhylomeDB" id="Q16JZ3"/>
<dbReference type="AlphaFoldDB" id="Q16JZ3"/>
<dbReference type="PaxDb" id="7159-AAEL013169-PA"/>
<reference evidence="1" key="3">
    <citation type="submission" date="2012-09" db="EMBL/GenBank/DDBJ databases">
        <authorList>
            <consortium name="VectorBase"/>
        </authorList>
    </citation>
    <scope>NUCLEOTIDE SEQUENCE</scope>
    <source>
        <strain evidence="1">Liverpool</strain>
    </source>
</reference>
<evidence type="ECO:0000313" key="2">
    <source>
        <dbReference type="Proteomes" id="UP000682892"/>
    </source>
</evidence>
<name>Q16JZ3_AEDAE</name>
<accession>Q16JZ3</accession>
<organism evidence="1 2">
    <name type="scientific">Aedes aegypti</name>
    <name type="common">Yellowfever mosquito</name>
    <name type="synonym">Culex aegypti</name>
    <dbReference type="NCBI Taxonomy" id="7159"/>
    <lineage>
        <taxon>Eukaryota</taxon>
        <taxon>Metazoa</taxon>
        <taxon>Ecdysozoa</taxon>
        <taxon>Arthropoda</taxon>
        <taxon>Hexapoda</taxon>
        <taxon>Insecta</taxon>
        <taxon>Pterygota</taxon>
        <taxon>Neoptera</taxon>
        <taxon>Endopterygota</taxon>
        <taxon>Diptera</taxon>
        <taxon>Nematocera</taxon>
        <taxon>Culicoidea</taxon>
        <taxon>Culicidae</taxon>
        <taxon>Culicinae</taxon>
        <taxon>Aedini</taxon>
        <taxon>Aedes</taxon>
        <taxon>Stegomyia</taxon>
    </lineage>
</organism>
<dbReference type="Proteomes" id="UP000682892">
    <property type="component" value="Unassembled WGS sequence"/>
</dbReference>
<gene>
    <name evidence="1" type="ORF">AaeL_AAEL013169</name>
</gene>
<reference evidence="1" key="2">
    <citation type="journal article" date="2007" name="Science">
        <title>Genome sequence of Aedes aegypti, a major arbovirus vector.</title>
        <authorList>
            <person name="Nene V."/>
            <person name="Wortman J.R."/>
            <person name="Lawson D."/>
            <person name="Haas B."/>
            <person name="Kodira C."/>
            <person name="Tu Z.J."/>
            <person name="Loftus B."/>
            <person name="Xi Z."/>
            <person name="Megy K."/>
            <person name="Grabherr M."/>
            <person name="Ren Q."/>
            <person name="Zdobnov E.M."/>
            <person name="Lobo N.F."/>
            <person name="Campbell K.S."/>
            <person name="Brown S.E."/>
            <person name="Bonaldo M.F."/>
            <person name="Zhu J."/>
            <person name="Sinkins S.P."/>
            <person name="Hogenkamp D.G."/>
            <person name="Amedeo P."/>
            <person name="Arensburger P."/>
            <person name="Atkinson P.W."/>
            <person name="Bidwell S."/>
            <person name="Biedler J."/>
            <person name="Birney E."/>
            <person name="Bruggner R.V."/>
            <person name="Costas J."/>
            <person name="Coy M.R."/>
            <person name="Crabtree J."/>
            <person name="Crawford M."/>
            <person name="Debruyn B."/>
            <person name="Decaprio D."/>
            <person name="Eiglmeier K."/>
            <person name="Eisenstadt E."/>
            <person name="El-Dorry H."/>
            <person name="Gelbart W.M."/>
            <person name="Gomes S.L."/>
            <person name="Hammond M."/>
            <person name="Hannick L.I."/>
            <person name="Hogan J.R."/>
            <person name="Holmes M.H."/>
            <person name="Jaffe D."/>
            <person name="Johnston J.S."/>
            <person name="Kennedy R.C."/>
            <person name="Koo H."/>
            <person name="Kravitz S."/>
            <person name="Kriventseva E.V."/>
            <person name="Kulp D."/>
            <person name="Labutti K."/>
            <person name="Lee E."/>
            <person name="Li S."/>
            <person name="Lovin D.D."/>
            <person name="Mao C."/>
            <person name="Mauceli E."/>
            <person name="Menck C.F."/>
            <person name="Miller J.R."/>
            <person name="Montgomery P."/>
            <person name="Mori A."/>
            <person name="Nascimento A.L."/>
            <person name="Naveira H.F."/>
            <person name="Nusbaum C."/>
            <person name="O'leary S."/>
            <person name="Orvis J."/>
            <person name="Pertea M."/>
            <person name="Quesneville H."/>
            <person name="Reidenbach K.R."/>
            <person name="Rogers Y.H."/>
            <person name="Roth C.W."/>
            <person name="Schneider J.R."/>
            <person name="Schatz M."/>
            <person name="Shumway M."/>
            <person name="Stanke M."/>
            <person name="Stinson E.O."/>
            <person name="Tubio J.M."/>
            <person name="Vanzee J.P."/>
            <person name="Verjovski-Almeida S."/>
            <person name="Werner D."/>
            <person name="White O."/>
            <person name="Wyder S."/>
            <person name="Zeng Q."/>
            <person name="Zhao Q."/>
            <person name="Zhao Y."/>
            <person name="Hill C.A."/>
            <person name="Raikhel A.S."/>
            <person name="Soares M.B."/>
            <person name="Knudson D.L."/>
            <person name="Lee N.H."/>
            <person name="Galagan J."/>
            <person name="Salzberg S.L."/>
            <person name="Paulsen I.T."/>
            <person name="Dimopoulos G."/>
            <person name="Collins F.H."/>
            <person name="Birren B."/>
            <person name="Fraser-Liggett C.M."/>
            <person name="Severson D.W."/>
        </authorList>
    </citation>
    <scope>NUCLEOTIDE SEQUENCE [LARGE SCALE GENOMIC DNA]</scope>
    <source>
        <strain evidence="1">Liverpool</strain>
    </source>
</reference>
<reference evidence="1" key="1">
    <citation type="submission" date="2005-10" db="EMBL/GenBank/DDBJ databases">
        <authorList>
            <person name="Loftus B.J."/>
            <person name="Nene V.M."/>
            <person name="Hannick L.I."/>
            <person name="Bidwell S."/>
            <person name="Haas B."/>
            <person name="Amedeo P."/>
            <person name="Orvis J."/>
            <person name="Wortman J.R."/>
            <person name="White O.R."/>
            <person name="Salzberg S."/>
            <person name="Shumway M."/>
            <person name="Koo H."/>
            <person name="Zhao Y."/>
            <person name="Holmes M."/>
            <person name="Miller J."/>
            <person name="Schatz M."/>
            <person name="Pop M."/>
            <person name="Pai G."/>
            <person name="Utterback T."/>
            <person name="Rogers Y.-H."/>
            <person name="Kravitz S."/>
            <person name="Fraser C.M."/>
        </authorList>
    </citation>
    <scope>NUCLEOTIDE SEQUENCE</scope>
    <source>
        <strain evidence="1">Liverpool</strain>
    </source>
</reference>
<dbReference type="eggNOG" id="ENOG502SWM3">
    <property type="taxonomic scope" value="Eukaryota"/>
</dbReference>
<sequence length="209" mass="24896">MEPQLENIVVKLTAETSLVAEFPLSIYDFKRNVLVRWPRVKPQRCKVRIVRARCQEILWRRILIDQIRIENIELVSLNDFRRRIIHIVVSLVILVPFEASVDTIEVTRLPRTILVRPQVDLRIDSGFDGKFRFIIVHSSFCFLAEDKFVLRKSFILLIDSQHFLSKKIQHFVVFFLGHYLHSRFQVTLRNVFWLITTFSVQFEAFIEQI</sequence>
<dbReference type="EMBL" id="CH477984">
    <property type="protein sequence ID" value="EAT34604.1"/>
    <property type="molecule type" value="Genomic_DNA"/>
</dbReference>
<evidence type="ECO:0000313" key="1">
    <source>
        <dbReference type="EMBL" id="EAT34604.1"/>
    </source>
</evidence>